<name>C1HE18_PARBA</name>
<organism evidence="3 4">
    <name type="scientific">Paracoccidioides lutzii (strain ATCC MYA-826 / Pb01)</name>
    <name type="common">Paracoccidioides brasiliensis</name>
    <dbReference type="NCBI Taxonomy" id="502779"/>
    <lineage>
        <taxon>Eukaryota</taxon>
        <taxon>Fungi</taxon>
        <taxon>Dikarya</taxon>
        <taxon>Ascomycota</taxon>
        <taxon>Pezizomycotina</taxon>
        <taxon>Eurotiomycetes</taxon>
        <taxon>Eurotiomycetidae</taxon>
        <taxon>Onygenales</taxon>
        <taxon>Ajellomycetaceae</taxon>
        <taxon>Paracoccidioides</taxon>
    </lineage>
</organism>
<dbReference type="OMA" id="RNTNDHA"/>
<sequence>MDNIHFYHPISAKSSLPNAPAQRPILTAHGTSSLSYPSQQLTHPLPSRPSPSVTLPLLLKEISMISSSDGSEPPNGKQINLDDHSTRCTGSELNDSFDDRLGIPIKADTAEASTPEACQSGGSRDDPIVIDDPMGFHPVDGPAKESVDALVPPPFSPIDEASVDEGDEPDQSVDGSTASTPREISETPPLTTGESASSRDTHTRVSPNAQGRPPSTPVKHGGVTREEWPVKKILNFRIRVRGGRGIQEYRIAWKPTWQPRSDLVPGCEELIEEFHAKWKDERLSLTSLVGYRQKRRSCEGSRRKVVKSSH</sequence>
<gene>
    <name evidence="3" type="ORF">PAAG_09011</name>
</gene>
<comment type="subunit">
    <text evidence="1">Component of the NuA4 histone acetyltransferase complex.</text>
</comment>
<dbReference type="RefSeq" id="XP_015701747.1">
    <property type="nucleotide sequence ID" value="XM_015846705.1"/>
</dbReference>
<feature type="compositionally biased region" description="Acidic residues" evidence="2">
    <location>
        <begin position="161"/>
        <end position="171"/>
    </location>
</feature>
<proteinExistence type="predicted"/>
<evidence type="ECO:0000313" key="3">
    <source>
        <dbReference type="EMBL" id="EEH40558.2"/>
    </source>
</evidence>
<keyword evidence="4" id="KW-1185">Reference proteome</keyword>
<feature type="region of interest" description="Disordered" evidence="2">
    <location>
        <begin position="11"/>
        <end position="49"/>
    </location>
</feature>
<dbReference type="Gene3D" id="2.40.50.40">
    <property type="match status" value="1"/>
</dbReference>
<dbReference type="EMBL" id="KN294051">
    <property type="protein sequence ID" value="EEH40558.2"/>
    <property type="molecule type" value="Genomic_DNA"/>
</dbReference>
<dbReference type="CDD" id="cd00024">
    <property type="entry name" value="CD_CSD"/>
    <property type="match status" value="1"/>
</dbReference>
<feature type="region of interest" description="Disordered" evidence="2">
    <location>
        <begin position="65"/>
        <end position="224"/>
    </location>
</feature>
<feature type="compositionally biased region" description="Polar residues" evidence="2">
    <location>
        <begin position="29"/>
        <end position="42"/>
    </location>
</feature>
<feature type="compositionally biased region" description="Polar residues" evidence="2">
    <location>
        <begin position="173"/>
        <end position="196"/>
    </location>
</feature>
<dbReference type="Proteomes" id="UP000002059">
    <property type="component" value="Partially assembled WGS sequence"/>
</dbReference>
<dbReference type="AlphaFoldDB" id="C1HE18"/>
<dbReference type="OrthoDB" id="4187800at2759"/>
<reference evidence="3 4" key="1">
    <citation type="journal article" date="2011" name="PLoS Genet.">
        <title>Comparative genomic analysis of human fungal pathogens causing paracoccidioidomycosis.</title>
        <authorList>
            <person name="Desjardins C.A."/>
            <person name="Champion M.D."/>
            <person name="Holder J.W."/>
            <person name="Muszewska A."/>
            <person name="Goldberg J."/>
            <person name="Bailao A.M."/>
            <person name="Brigido M.M."/>
            <person name="Ferreira M.E."/>
            <person name="Garcia A.M."/>
            <person name="Grynberg M."/>
            <person name="Gujja S."/>
            <person name="Heiman D.I."/>
            <person name="Henn M.R."/>
            <person name="Kodira C.D."/>
            <person name="Leon-Narvaez H."/>
            <person name="Longo L.V."/>
            <person name="Ma L.J."/>
            <person name="Malavazi I."/>
            <person name="Matsuo A.L."/>
            <person name="Morais F.V."/>
            <person name="Pereira M."/>
            <person name="Rodriguez-Brito S."/>
            <person name="Sakthikumar S."/>
            <person name="Salem-Izacc S.M."/>
            <person name="Sykes S.M."/>
            <person name="Teixeira M.M."/>
            <person name="Vallejo M.C."/>
            <person name="Walter M.E."/>
            <person name="Yandava C."/>
            <person name="Young S."/>
            <person name="Zeng Q."/>
            <person name="Zucker J."/>
            <person name="Felipe M.S."/>
            <person name="Goldman G.H."/>
            <person name="Haas B.J."/>
            <person name="McEwen J.G."/>
            <person name="Nino-Vega G."/>
            <person name="Puccia R."/>
            <person name="San-Blas G."/>
            <person name="Soares C.M."/>
            <person name="Birren B.W."/>
            <person name="Cuomo C.A."/>
        </authorList>
    </citation>
    <scope>NUCLEOTIDE SEQUENCE [LARGE SCALE GENOMIC DNA]</scope>
    <source>
        <strain evidence="4">ATCC MYA-826 / Pb01</strain>
    </source>
</reference>
<dbReference type="VEuPathDB" id="FungiDB:PAAG_09011"/>
<evidence type="ECO:0000256" key="2">
    <source>
        <dbReference type="SAM" id="MobiDB-lite"/>
    </source>
</evidence>
<evidence type="ECO:0000256" key="1">
    <source>
        <dbReference type="ARBA" id="ARBA00011353"/>
    </source>
</evidence>
<dbReference type="KEGG" id="pbl:PAAG_09011"/>
<dbReference type="HOGENOM" id="CLU_064103_0_0_1"/>
<dbReference type="InterPro" id="IPR016197">
    <property type="entry name" value="Chromo-like_dom_sf"/>
</dbReference>
<dbReference type="SUPFAM" id="SSF54160">
    <property type="entry name" value="Chromo domain-like"/>
    <property type="match status" value="1"/>
</dbReference>
<evidence type="ECO:0000313" key="4">
    <source>
        <dbReference type="Proteomes" id="UP000002059"/>
    </source>
</evidence>
<protein>
    <recommendedName>
        <fullName evidence="5">Chromo domain-containing protein</fullName>
    </recommendedName>
</protein>
<dbReference type="GeneID" id="9092291"/>
<evidence type="ECO:0008006" key="5">
    <source>
        <dbReference type="Google" id="ProtNLM"/>
    </source>
</evidence>
<dbReference type="eggNOG" id="ENOG502RIZ7">
    <property type="taxonomic scope" value="Eukaryota"/>
</dbReference>
<accession>C1HE18</accession>